<dbReference type="EMBL" id="JASBWS010000036">
    <property type="protein sequence ID" value="KAJ9107775.1"/>
    <property type="molecule type" value="Genomic_DNA"/>
</dbReference>
<evidence type="ECO:0000313" key="2">
    <source>
        <dbReference type="Proteomes" id="UP001230649"/>
    </source>
</evidence>
<keyword evidence="2" id="KW-1185">Reference proteome</keyword>
<evidence type="ECO:0000313" key="1">
    <source>
        <dbReference type="EMBL" id="KAJ9107775.1"/>
    </source>
</evidence>
<protein>
    <submittedName>
        <fullName evidence="1">Uncharacterized protein</fullName>
    </submittedName>
</protein>
<dbReference type="Proteomes" id="UP001230649">
    <property type="component" value="Unassembled WGS sequence"/>
</dbReference>
<reference evidence="1" key="1">
    <citation type="submission" date="2023-04" db="EMBL/GenBank/DDBJ databases">
        <title>Draft Genome sequencing of Naganishia species isolated from polar environments using Oxford Nanopore Technology.</title>
        <authorList>
            <person name="Leo P."/>
            <person name="Venkateswaran K."/>
        </authorList>
    </citation>
    <scope>NUCLEOTIDE SEQUENCE</scope>
    <source>
        <strain evidence="1">MNA-CCFEE 5262</strain>
    </source>
</reference>
<comment type="caution">
    <text evidence="1">The sequence shown here is derived from an EMBL/GenBank/DDBJ whole genome shotgun (WGS) entry which is preliminary data.</text>
</comment>
<organism evidence="1 2">
    <name type="scientific">Naganishia adeliensis</name>
    <dbReference type="NCBI Taxonomy" id="92952"/>
    <lineage>
        <taxon>Eukaryota</taxon>
        <taxon>Fungi</taxon>
        <taxon>Dikarya</taxon>
        <taxon>Basidiomycota</taxon>
        <taxon>Agaricomycotina</taxon>
        <taxon>Tremellomycetes</taxon>
        <taxon>Filobasidiales</taxon>
        <taxon>Filobasidiaceae</taxon>
        <taxon>Naganishia</taxon>
    </lineage>
</organism>
<accession>A0ACC2W9L1</accession>
<name>A0ACC2W9L1_9TREE</name>
<gene>
    <name evidence="1" type="ORF">QFC20_003720</name>
</gene>
<proteinExistence type="predicted"/>
<sequence>MGSLELPVDEPWKGSPGTTTYRYYCAQNIKEKQEAKDEPGKICGHMDRFDCSGNLSIVVNDADARYSTIRYVHHLAHKHYVNINLNPAAVKYIPDHKTRTPGELFNDLRRDSEDGAIQFTQKQVHRRWREENATIWRLDQQDELNSANLILGVHAGRDIEVVPLADEAGVRAIASAIKHVLHSRGTAIHEIGMDSTWKTNKIDYELYGFVAEANSKALPMLFLFIETTALAAPNAERRKIAECLQFIKPHCPNLKVTLSDKDVQEIDAMEDVFRSSSINFATGMSYATFQIG</sequence>